<organism evidence="1">
    <name type="scientific">Burkholderia cenocepacia</name>
    <dbReference type="NCBI Taxonomy" id="95486"/>
    <lineage>
        <taxon>Bacteria</taxon>
        <taxon>Pseudomonadati</taxon>
        <taxon>Pseudomonadota</taxon>
        <taxon>Betaproteobacteria</taxon>
        <taxon>Burkholderiales</taxon>
        <taxon>Burkholderiaceae</taxon>
        <taxon>Burkholderia</taxon>
        <taxon>Burkholderia cepacia complex</taxon>
    </lineage>
</organism>
<evidence type="ECO:0000313" key="1">
    <source>
        <dbReference type="EMBL" id="KEA58520.1"/>
    </source>
</evidence>
<evidence type="ECO:0008006" key="2">
    <source>
        <dbReference type="Google" id="ProtNLM"/>
    </source>
</evidence>
<reference evidence="1" key="1">
    <citation type="submission" date="2014-04" db="EMBL/GenBank/DDBJ databases">
        <title>In planta biocontrol of soil-borne Fusarium wilt of banana through a plant endophytic bacterium, Burkholderia cenocepacia 869T2.</title>
        <authorList>
            <person name="Ho Y.-N."/>
            <person name="Chiang H.-M."/>
            <person name="Chao C.-P."/>
            <person name="Su C.-C."/>
            <person name="Hsu H.-F."/>
            <person name="Guo C.-T."/>
            <person name="Hsieh J.-L."/>
            <person name="Huang C.-C."/>
        </authorList>
    </citation>
    <scope>NUCLEOTIDE SEQUENCE [LARGE SCALE GENOMIC DNA]</scope>
    <source>
        <strain evidence="1">869T2</strain>
    </source>
</reference>
<name>A0A071MD02_9BURK</name>
<dbReference type="EMBL" id="JJOA01000013">
    <property type="protein sequence ID" value="KEA58520.1"/>
    <property type="molecule type" value="Genomic_DNA"/>
</dbReference>
<dbReference type="AlphaFoldDB" id="A0A071MD02"/>
<comment type="caution">
    <text evidence="1">The sequence shown here is derived from an EMBL/GenBank/DDBJ whole genome shotgun (WGS) entry which is preliminary data.</text>
</comment>
<proteinExistence type="predicted"/>
<dbReference type="OrthoDB" id="196110at2"/>
<sequence length="150" mass="16126">MIDLADILPSALPAAVAWAEAEAARGIAQGAPLTPAQADDARAVGVARPERIRLVTVDRMPFPETPSLAAIARDTGLLSPGTIGLTLGHAVYVLRGQDTRRLLTHEFRHVHQYEAAGSIGAFLARYLQEIATVGYHDAPLEVDARQHEFD</sequence>
<gene>
    <name evidence="1" type="ORF">DT99_15300</name>
</gene>
<protein>
    <recommendedName>
        <fullName evidence="2">DUF4157 domain-containing protein</fullName>
    </recommendedName>
</protein>
<accession>A0A071MD02</accession>